<feature type="domain" description="Phosphodiester glycosidase" evidence="2">
    <location>
        <begin position="239"/>
        <end position="383"/>
    </location>
</feature>
<evidence type="ECO:0000313" key="3">
    <source>
        <dbReference type="EMBL" id="GAA0267870.1"/>
    </source>
</evidence>
<evidence type="ECO:0000259" key="2">
    <source>
        <dbReference type="Pfam" id="PF09992"/>
    </source>
</evidence>
<keyword evidence="1" id="KW-0732">Signal</keyword>
<feature type="chain" id="PRO_5046578451" description="Phosphodiester glycosidase domain-containing protein" evidence="1">
    <location>
        <begin position="24"/>
        <end position="884"/>
    </location>
</feature>
<dbReference type="InterPro" id="IPR018711">
    <property type="entry name" value="NAGPA"/>
</dbReference>
<reference evidence="4" key="1">
    <citation type="journal article" date="2019" name="Int. J. Syst. Evol. Microbiol.">
        <title>The Global Catalogue of Microorganisms (GCM) 10K type strain sequencing project: providing services to taxonomists for standard genome sequencing and annotation.</title>
        <authorList>
            <consortium name="The Broad Institute Genomics Platform"/>
            <consortium name="The Broad Institute Genome Sequencing Center for Infectious Disease"/>
            <person name="Wu L."/>
            <person name="Ma J."/>
        </authorList>
    </citation>
    <scope>NUCLEOTIDE SEQUENCE [LARGE SCALE GENOMIC DNA]</scope>
    <source>
        <strain evidence="4">JCM 4505</strain>
    </source>
</reference>
<gene>
    <name evidence="3" type="ORF">GCM10010302_02040</name>
</gene>
<dbReference type="PANTHER" id="PTHR40446:SF2">
    <property type="entry name" value="N-ACETYLGLUCOSAMINE-1-PHOSPHODIESTER ALPHA-N-ACETYLGLUCOSAMINIDASE"/>
    <property type="match status" value="1"/>
</dbReference>
<accession>A0ABP3EKT7</accession>
<sequence>MSLRPLLPLLLSAALLGPAPAYAAAAGPGDGIETARTTRQLAPGIRLESYDRLETDRWLRIDELVADLDPRGGVRAEYLGTGGGTGPVTLGEAVARYRPGPGRRVVAAVNGDFFDIKGTGAPLGPGVGAGRLLHSASPGPGGGAAVGFGPDGTGRLLRLGLDGTVTLPGGRAYPLAGYNAAKPPAEGFTAYTADWGGKRLPPLGPGPAVELRDGKVAATGPAPAARPAPGTTLLTARGTAPAAALAALRPGDEVAVTARPLPSSGPAPVTALGGRATLVAAGTPLNHDGEANDAAAPRTAVGLSRDGRRLSLVTVDGRQRDSGGLTLTGLGALMHRLGAYEALNLDGGGSATLLAAHAGATAPTLENSPSDGHQRPVPNGLVLTAPAVPGPLAGFRVEPAGGAARLFPGLTRTLTATAHDAALAPAAATPRWTADRGRIGPDGVYRADRPGPAVVRVSAASGPAGAGAPEGVQRLDVLGPLSGIRAVPARIGLERRGDSAGFTLDGYDAQGAAAPVEPRDLTLSYDHTRWRVAEDGRGGFTVTALVPQAAGRLSATVKATGATTELALGAGSLTAPLAGFEDAGAWTGPGAAPAEGHPGPGLALEARAGAAATPPRPLPVPELTRALNLWVGGDGSGARPAVELAGADGVPLTLRGPAVDWTGWREVRLPVPATAEQPLRVTRLTAAPGARAGRLLLDTLTATTPPTGPAAPAAARPDPVVATAAQAAARPWRFAAGGAAGGAELVLTGAERAPFPHRGVRFVPLDTGRRTLDRGAGLARMRVLRDALDAAAREPGTGAVAVVLPYAPQALDRKEAALLVRRLAEFRRTTGKRAAVITVGAPGFTAGRDEGVLTVAAPRTGRTLFGADPHAAPGRDWLSVVPPA</sequence>
<dbReference type="Pfam" id="PF09992">
    <property type="entry name" value="NAGPA"/>
    <property type="match status" value="1"/>
</dbReference>
<feature type="signal peptide" evidence="1">
    <location>
        <begin position="1"/>
        <end position="23"/>
    </location>
</feature>
<dbReference type="PANTHER" id="PTHR40446">
    <property type="entry name" value="N-ACETYLGLUCOSAMINE-1-PHOSPHODIESTER ALPHA-N-ACETYLGLUCOSAMINIDASE"/>
    <property type="match status" value="1"/>
</dbReference>
<organism evidence="3 4">
    <name type="scientific">Streptomyces polychromogenes</name>
    <dbReference type="NCBI Taxonomy" id="67342"/>
    <lineage>
        <taxon>Bacteria</taxon>
        <taxon>Bacillati</taxon>
        <taxon>Actinomycetota</taxon>
        <taxon>Actinomycetes</taxon>
        <taxon>Kitasatosporales</taxon>
        <taxon>Streptomycetaceae</taxon>
        <taxon>Streptomyces</taxon>
    </lineage>
</organism>
<evidence type="ECO:0000256" key="1">
    <source>
        <dbReference type="SAM" id="SignalP"/>
    </source>
</evidence>
<evidence type="ECO:0000313" key="4">
    <source>
        <dbReference type="Proteomes" id="UP001501867"/>
    </source>
</evidence>
<protein>
    <recommendedName>
        <fullName evidence="2">Phosphodiester glycosidase domain-containing protein</fullName>
    </recommendedName>
</protein>
<dbReference type="RefSeq" id="WP_344150731.1">
    <property type="nucleotide sequence ID" value="NZ_BAAABV010000002.1"/>
</dbReference>
<name>A0ABP3EKT7_9ACTN</name>
<dbReference type="Proteomes" id="UP001501867">
    <property type="component" value="Unassembled WGS sequence"/>
</dbReference>
<proteinExistence type="predicted"/>
<keyword evidence="4" id="KW-1185">Reference proteome</keyword>
<dbReference type="EMBL" id="BAAABV010000002">
    <property type="protein sequence ID" value="GAA0267870.1"/>
    <property type="molecule type" value="Genomic_DNA"/>
</dbReference>
<comment type="caution">
    <text evidence="3">The sequence shown here is derived from an EMBL/GenBank/DDBJ whole genome shotgun (WGS) entry which is preliminary data.</text>
</comment>